<dbReference type="GO" id="GO:0004519">
    <property type="term" value="F:endonuclease activity"/>
    <property type="evidence" value="ECO:0007669"/>
    <property type="project" value="InterPro"/>
</dbReference>
<dbReference type="Proteomes" id="UP000528286">
    <property type="component" value="Unassembled WGS sequence"/>
</dbReference>
<keyword evidence="1" id="KW-0540">Nuclease</keyword>
<feature type="transmembrane region" description="Helical" evidence="5">
    <location>
        <begin position="30"/>
        <end position="51"/>
    </location>
</feature>
<dbReference type="PANTHER" id="PTHR41286:SF1">
    <property type="entry name" value="HNH NUCLEASE YAJD-RELATED"/>
    <property type="match status" value="1"/>
</dbReference>
<dbReference type="EMBL" id="JACIEZ010000009">
    <property type="protein sequence ID" value="MBB4066506.1"/>
    <property type="molecule type" value="Genomic_DNA"/>
</dbReference>
<feature type="domain" description="HNH nuclease" evidence="6">
    <location>
        <begin position="97"/>
        <end position="152"/>
    </location>
</feature>
<evidence type="ECO:0000313" key="7">
    <source>
        <dbReference type="EMBL" id="MBB4066506.1"/>
    </source>
</evidence>
<dbReference type="GO" id="GO:0016787">
    <property type="term" value="F:hydrolase activity"/>
    <property type="evidence" value="ECO:0007669"/>
    <property type="project" value="UniProtKB-KW"/>
</dbReference>
<dbReference type="InterPro" id="IPR002711">
    <property type="entry name" value="HNH"/>
</dbReference>
<dbReference type="InterPro" id="IPR003615">
    <property type="entry name" value="HNH_nuc"/>
</dbReference>
<keyword evidence="8" id="KW-1185">Reference proteome</keyword>
<accession>A0A7W6J803</accession>
<name>A0A7W6J803_9HYPH</name>
<dbReference type="PANTHER" id="PTHR41286">
    <property type="entry name" value="HNH NUCLEASE YAJD-RELATED"/>
    <property type="match status" value="1"/>
</dbReference>
<keyword evidence="5" id="KW-0472">Membrane</keyword>
<evidence type="ECO:0000256" key="1">
    <source>
        <dbReference type="ARBA" id="ARBA00022722"/>
    </source>
</evidence>
<evidence type="ECO:0000313" key="8">
    <source>
        <dbReference type="Proteomes" id="UP000528286"/>
    </source>
</evidence>
<dbReference type="GO" id="GO:0003676">
    <property type="term" value="F:nucleic acid binding"/>
    <property type="evidence" value="ECO:0007669"/>
    <property type="project" value="InterPro"/>
</dbReference>
<comment type="caution">
    <text evidence="7">The sequence shown here is derived from an EMBL/GenBank/DDBJ whole genome shotgun (WGS) entry which is preliminary data.</text>
</comment>
<comment type="similarity">
    <text evidence="3">Belongs to the HNH nuclease family.</text>
</comment>
<dbReference type="CDD" id="cd00085">
    <property type="entry name" value="HNHc"/>
    <property type="match status" value="1"/>
</dbReference>
<dbReference type="AlphaFoldDB" id="A0A7W6J803"/>
<reference evidence="7 8" key="1">
    <citation type="submission" date="2020-08" db="EMBL/GenBank/DDBJ databases">
        <title>Genomic Encyclopedia of Type Strains, Phase IV (KMG-IV): sequencing the most valuable type-strain genomes for metagenomic binning, comparative biology and taxonomic classification.</title>
        <authorList>
            <person name="Goeker M."/>
        </authorList>
    </citation>
    <scope>NUCLEOTIDE SEQUENCE [LARGE SCALE GENOMIC DNA]</scope>
    <source>
        <strain evidence="7 8">DSM 29853</strain>
    </source>
</reference>
<dbReference type="RefSeq" id="WP_343066700.1">
    <property type="nucleotide sequence ID" value="NZ_JACIEZ010000009.1"/>
</dbReference>
<dbReference type="GO" id="GO:0008270">
    <property type="term" value="F:zinc ion binding"/>
    <property type="evidence" value="ECO:0007669"/>
    <property type="project" value="InterPro"/>
</dbReference>
<dbReference type="SMART" id="SM00507">
    <property type="entry name" value="HNHc"/>
    <property type="match status" value="1"/>
</dbReference>
<evidence type="ECO:0000256" key="4">
    <source>
        <dbReference type="ARBA" id="ARBA00040194"/>
    </source>
</evidence>
<evidence type="ECO:0000259" key="6">
    <source>
        <dbReference type="SMART" id="SM00507"/>
    </source>
</evidence>
<keyword evidence="2 7" id="KW-0378">Hydrolase</keyword>
<sequence length="169" mass="19251">MSGGQFSNGRKRLEWGKFWLCSGEARPRRIVPFLAGVVVSGVVAIAIVTIIETSIMPVRPPIHRPVGRREKRERDQDYARQRNRVARALYRSKRWRTERAAFLHDHPLCVECARHDLIRPASVVDHIDPHGGDETVFWDCSRWQALCASCHGRKTAAQDGGFGNARRRS</sequence>
<proteinExistence type="inferred from homology"/>
<dbReference type="Pfam" id="PF01844">
    <property type="entry name" value="HNH"/>
    <property type="match status" value="1"/>
</dbReference>
<evidence type="ECO:0000256" key="5">
    <source>
        <dbReference type="SAM" id="Phobius"/>
    </source>
</evidence>
<evidence type="ECO:0000256" key="2">
    <source>
        <dbReference type="ARBA" id="ARBA00022801"/>
    </source>
</evidence>
<evidence type="ECO:0000256" key="3">
    <source>
        <dbReference type="ARBA" id="ARBA00038412"/>
    </source>
</evidence>
<gene>
    <name evidence="7" type="ORF">GGR23_003721</name>
</gene>
<dbReference type="GO" id="GO:0005829">
    <property type="term" value="C:cytosol"/>
    <property type="evidence" value="ECO:0007669"/>
    <property type="project" value="TreeGrafter"/>
</dbReference>
<keyword evidence="5" id="KW-1133">Transmembrane helix</keyword>
<keyword evidence="5" id="KW-0812">Transmembrane</keyword>
<protein>
    <recommendedName>
        <fullName evidence="4">Putative HNH nuclease YajD</fullName>
    </recommendedName>
</protein>
<organism evidence="7 8">
    <name type="scientific">Gellertiella hungarica</name>
    <dbReference type="NCBI Taxonomy" id="1572859"/>
    <lineage>
        <taxon>Bacteria</taxon>
        <taxon>Pseudomonadati</taxon>
        <taxon>Pseudomonadota</taxon>
        <taxon>Alphaproteobacteria</taxon>
        <taxon>Hyphomicrobiales</taxon>
        <taxon>Rhizobiaceae</taxon>
        <taxon>Gellertiella</taxon>
    </lineage>
</organism>